<evidence type="ECO:0000313" key="1">
    <source>
        <dbReference type="EMBL" id="MBZ5487684.1"/>
    </source>
</evidence>
<evidence type="ECO:0000313" key="2">
    <source>
        <dbReference type="Proteomes" id="UP001319846"/>
    </source>
</evidence>
<keyword evidence="2" id="KW-1185">Reference proteome</keyword>
<comment type="caution">
    <text evidence="1">The sequence shown here is derived from an EMBL/GenBank/DDBJ whole genome shotgun (WGS) entry which is preliminary data.</text>
</comment>
<dbReference type="EMBL" id="JABYQT010000004">
    <property type="protein sequence ID" value="MBZ5487684.1"/>
    <property type="molecule type" value="Genomic_DNA"/>
</dbReference>
<dbReference type="Proteomes" id="UP001319846">
    <property type="component" value="Unassembled WGS sequence"/>
</dbReference>
<reference evidence="1" key="1">
    <citation type="submission" date="2020-06" db="EMBL/GenBank/DDBJ databases">
        <title>Whole Genome Sequence of Halomonas aquamarina MB598.</title>
        <authorList>
            <person name="Pervaiz M."/>
            <person name="Fariq A."/>
            <person name="Yasmin A."/>
            <person name="Welch M."/>
        </authorList>
    </citation>
    <scope>NUCLEOTIDE SEQUENCE</scope>
    <source>
        <strain evidence="1">MB598</strain>
    </source>
</reference>
<proteinExistence type="predicted"/>
<name>A0ACC5VVE0_9GAMM</name>
<sequence>MLKLIERLGPIDESAASDTLTLPFELRIRGRLKAESDAGQALGLFLDRGPVLRSGEGLKAESGEVIRVCAAIEPVVTARIAPGLPLARLAYHLGNRHVQLALGEDEKGGWVRFPPDHVLEELAERLGAELEHHNATFDPEPGAYSQTGGHGHSHGHSHSHAPSHVHSHAHGHHDHHHDHEH</sequence>
<gene>
    <name evidence="1" type="primary">ureE</name>
    <name evidence="1" type="ORF">HW452_09105</name>
</gene>
<organism evidence="1 2">
    <name type="scientific">Vreelandella aquamarina</name>
    <dbReference type="NCBI Taxonomy" id="77097"/>
    <lineage>
        <taxon>Bacteria</taxon>
        <taxon>Pseudomonadati</taxon>
        <taxon>Pseudomonadota</taxon>
        <taxon>Gammaproteobacteria</taxon>
        <taxon>Oceanospirillales</taxon>
        <taxon>Halomonadaceae</taxon>
        <taxon>Vreelandella</taxon>
    </lineage>
</organism>
<accession>A0ACC5VVE0</accession>
<protein>
    <submittedName>
        <fullName evidence="1">Urease accessory protein UreE</fullName>
    </submittedName>
</protein>